<gene>
    <name evidence="1" type="ORF">P0E79_12805</name>
</gene>
<protein>
    <recommendedName>
        <fullName evidence="3">DUF1642 domain-containing protein</fullName>
    </recommendedName>
</protein>
<organism evidence="1 2">
    <name type="scientific">Enterococcus faecalis</name>
    <name type="common">Streptococcus faecalis</name>
    <dbReference type="NCBI Taxonomy" id="1351"/>
    <lineage>
        <taxon>Bacteria</taxon>
        <taxon>Bacillati</taxon>
        <taxon>Bacillota</taxon>
        <taxon>Bacilli</taxon>
        <taxon>Lactobacillales</taxon>
        <taxon>Enterococcaceae</taxon>
        <taxon>Enterococcus</taxon>
    </lineage>
</organism>
<comment type="caution">
    <text evidence="1">The sequence shown here is derived from an EMBL/GenBank/DDBJ whole genome shotgun (WGS) entry which is preliminary data.</text>
</comment>
<dbReference type="EMBL" id="JAREWH010000016">
    <property type="protein sequence ID" value="MDN3193369.1"/>
    <property type="molecule type" value="Genomic_DNA"/>
</dbReference>
<evidence type="ECO:0008006" key="3">
    <source>
        <dbReference type="Google" id="ProtNLM"/>
    </source>
</evidence>
<dbReference type="RefSeq" id="WP_289870184.1">
    <property type="nucleotide sequence ID" value="NZ_JAREWH010000016.1"/>
</dbReference>
<accession>A0AAW7KCT7</accession>
<reference evidence="1" key="2">
    <citation type="submission" date="2023-03" db="EMBL/GenBank/DDBJ databases">
        <authorList>
            <person name="Zajac M."/>
            <person name="Kwit R."/>
            <person name="Wasyl D."/>
        </authorList>
    </citation>
    <scope>NUCLEOTIDE SEQUENCE</scope>
    <source>
        <strain evidence="1">691B_2</strain>
    </source>
</reference>
<dbReference type="Proteomes" id="UP001173174">
    <property type="component" value="Unassembled WGS sequence"/>
</dbReference>
<proteinExistence type="predicted"/>
<evidence type="ECO:0000313" key="1">
    <source>
        <dbReference type="EMBL" id="MDN3193369.1"/>
    </source>
</evidence>
<name>A0AAW7KCT7_ENTFL</name>
<reference evidence="1" key="1">
    <citation type="journal article" date="2023" name="Pathogens">
        <title>Prevalence of Enterococcus spp. and the Whole-Genome Characteristics of Enterococcus faecium and Enterococcus faecalis Strains Isolated from Free-Living Birds in Poland.</title>
        <authorList>
            <person name="Kwit R."/>
            <person name="Zajac M."/>
            <person name="Smialowska-Weglinska A."/>
            <person name="Skarzynska M."/>
            <person name="Bomba A."/>
            <person name="Lalak A."/>
            <person name="Skrzypiec E."/>
            <person name="Wojdat D."/>
            <person name="Koza W."/>
            <person name="Mikos-Wojewoda E."/>
            <person name="Pasim P."/>
            <person name="Skora M."/>
            <person name="Polak M."/>
            <person name="Wiacek J."/>
            <person name="Wasyl D."/>
        </authorList>
    </citation>
    <scope>NUCLEOTIDE SEQUENCE</scope>
    <source>
        <strain evidence="1">691B_2</strain>
    </source>
</reference>
<evidence type="ECO:0000313" key="2">
    <source>
        <dbReference type="Proteomes" id="UP001173174"/>
    </source>
</evidence>
<sequence>MSKIYFDDFIKLTKDKMAQQMENMTYQYKETKVPKAHYKKLLETAQEEIIEHSVEINLVDTYYRTLEQLAKSNSKWLFQALICLDTGIKPSAIKPAEYQALELTWSKFVEDKKSKRMDKTWLDYFENIKENGATYAFIKEKSNDKDF</sequence>
<dbReference type="AlphaFoldDB" id="A0AAW7KCT7"/>